<dbReference type="OrthoDB" id="2571789at2"/>
<dbReference type="AlphaFoldDB" id="A0A3P3TVX8"/>
<dbReference type="PROSITE" id="PS51257">
    <property type="entry name" value="PROKAR_LIPOPROTEIN"/>
    <property type="match status" value="1"/>
</dbReference>
<keyword evidence="3" id="KW-1185">Reference proteome</keyword>
<dbReference type="RefSeq" id="WP_128629770.1">
    <property type="nucleotide sequence ID" value="NZ_RRCN01000001.1"/>
</dbReference>
<evidence type="ECO:0000256" key="1">
    <source>
        <dbReference type="SAM" id="SignalP"/>
    </source>
</evidence>
<reference evidence="2 3" key="1">
    <citation type="submission" date="2018-11" db="EMBL/GenBank/DDBJ databases">
        <title>Genome sequencing of Paenibacillus sp. KCOM 3021 (= ChDC PVNT-B20).</title>
        <authorList>
            <person name="Kook J.-K."/>
            <person name="Park S.-N."/>
            <person name="Lim Y.K."/>
        </authorList>
    </citation>
    <scope>NUCLEOTIDE SEQUENCE [LARGE SCALE GENOMIC DNA]</scope>
    <source>
        <strain evidence="2 3">KCOM 3021</strain>
    </source>
</reference>
<evidence type="ECO:0000313" key="3">
    <source>
        <dbReference type="Proteomes" id="UP000267017"/>
    </source>
</evidence>
<evidence type="ECO:0000313" key="2">
    <source>
        <dbReference type="EMBL" id="RRJ61846.1"/>
    </source>
</evidence>
<feature type="chain" id="PRO_5038451140" description="DUF1795 domain-containing protein" evidence="1">
    <location>
        <begin position="25"/>
        <end position="342"/>
    </location>
</feature>
<feature type="signal peptide" evidence="1">
    <location>
        <begin position="1"/>
        <end position="24"/>
    </location>
</feature>
<organism evidence="2 3">
    <name type="scientific">Paenibacillus oralis</name>
    <dbReference type="NCBI Taxonomy" id="2490856"/>
    <lineage>
        <taxon>Bacteria</taxon>
        <taxon>Bacillati</taxon>
        <taxon>Bacillota</taxon>
        <taxon>Bacilli</taxon>
        <taxon>Bacillales</taxon>
        <taxon>Paenibacillaceae</taxon>
        <taxon>Paenibacillus</taxon>
    </lineage>
</organism>
<proteinExistence type="predicted"/>
<evidence type="ECO:0008006" key="4">
    <source>
        <dbReference type="Google" id="ProtNLM"/>
    </source>
</evidence>
<name>A0A3P3TVX8_9BACL</name>
<keyword evidence="1" id="KW-0732">Signal</keyword>
<dbReference type="Proteomes" id="UP000267017">
    <property type="component" value="Unassembled WGS sequence"/>
</dbReference>
<accession>A0A3P3TVX8</accession>
<dbReference type="EMBL" id="RRCN01000001">
    <property type="protein sequence ID" value="RRJ61846.1"/>
    <property type="molecule type" value="Genomic_DNA"/>
</dbReference>
<protein>
    <recommendedName>
        <fullName evidence="4">DUF1795 domain-containing protein</fullName>
    </recommendedName>
</protein>
<comment type="caution">
    <text evidence="2">The sequence shown here is derived from an EMBL/GenBank/DDBJ whole genome shotgun (WGS) entry which is preliminary data.</text>
</comment>
<gene>
    <name evidence="2" type="ORF">EHV15_01785</name>
</gene>
<sequence>MYCKLITLIALCVFFIAGCGSSLAVVGNNTGPSGLAAAEEAAEPVKAEETESGTEEGYVTIPGTSLRFVPQADFQQASGFAGYESLTHQTSLMAMEIPVPDANEAIDYFYDFYTADLLESRGLEFISKEKLNTAPKPQALLLKCRLVKEGVTYIQWVYILEGEGQKVGQIQAAAPEEQFNLIESEIMNMLTSFQWASNSSEADTYYSLDLPTGWKLAKQVGVMELYNKGGVFPLPAGEPSLGVTNLRQTVLAEERQKFLDRMNSQRNYYSELEVIDSKDVEIDGYPANFSYVSGIETETEKSVIKQYCYIFLDQTVIFIEADRSDELNEAEFERIALSWKLK</sequence>